<gene>
    <name evidence="1" type="ORF">Tci_264208</name>
</gene>
<name>A0A699H3L3_TANCI</name>
<dbReference type="EMBL" id="BKCJ010080460">
    <property type="protein sequence ID" value="GEW92232.1"/>
    <property type="molecule type" value="Genomic_DNA"/>
</dbReference>
<organism evidence="1">
    <name type="scientific">Tanacetum cinerariifolium</name>
    <name type="common">Dalmatian daisy</name>
    <name type="synonym">Chrysanthemum cinerariifolium</name>
    <dbReference type="NCBI Taxonomy" id="118510"/>
    <lineage>
        <taxon>Eukaryota</taxon>
        <taxon>Viridiplantae</taxon>
        <taxon>Streptophyta</taxon>
        <taxon>Embryophyta</taxon>
        <taxon>Tracheophyta</taxon>
        <taxon>Spermatophyta</taxon>
        <taxon>Magnoliopsida</taxon>
        <taxon>eudicotyledons</taxon>
        <taxon>Gunneridae</taxon>
        <taxon>Pentapetalae</taxon>
        <taxon>asterids</taxon>
        <taxon>campanulids</taxon>
        <taxon>Asterales</taxon>
        <taxon>Asteraceae</taxon>
        <taxon>Asteroideae</taxon>
        <taxon>Anthemideae</taxon>
        <taxon>Anthemidinae</taxon>
        <taxon>Tanacetum</taxon>
    </lineage>
</organism>
<accession>A0A699H3L3</accession>
<reference evidence="1" key="1">
    <citation type="journal article" date="2019" name="Sci. Rep.">
        <title>Draft genome of Tanacetum cinerariifolium, the natural source of mosquito coil.</title>
        <authorList>
            <person name="Yamashiro T."/>
            <person name="Shiraishi A."/>
            <person name="Satake H."/>
            <person name="Nakayama K."/>
        </authorList>
    </citation>
    <scope>NUCLEOTIDE SEQUENCE</scope>
</reference>
<dbReference type="AlphaFoldDB" id="A0A699H3L3"/>
<comment type="caution">
    <text evidence="1">The sequence shown here is derived from an EMBL/GenBank/DDBJ whole genome shotgun (WGS) entry which is preliminary data.</text>
</comment>
<sequence>MSMTPMQIKTKFVNHLQPKWSRFVTAAKQARDLYSVTFDQLYAFLKHNEKDVKEVREMRQRFPKPLALLAKTYNPPP</sequence>
<proteinExistence type="predicted"/>
<evidence type="ECO:0000313" key="1">
    <source>
        <dbReference type="EMBL" id="GEW92232.1"/>
    </source>
</evidence>
<evidence type="ECO:0008006" key="2">
    <source>
        <dbReference type="Google" id="ProtNLM"/>
    </source>
</evidence>
<protein>
    <recommendedName>
        <fullName evidence="2">Reverse transcriptase domain-containing protein</fullName>
    </recommendedName>
</protein>